<gene>
    <name evidence="1" type="ORF">FVE85_1592</name>
</gene>
<organism evidence="1 2">
    <name type="scientific">Porphyridium purpureum</name>
    <name type="common">Red alga</name>
    <name type="synonym">Porphyridium cruentum</name>
    <dbReference type="NCBI Taxonomy" id="35688"/>
    <lineage>
        <taxon>Eukaryota</taxon>
        <taxon>Rhodophyta</taxon>
        <taxon>Bangiophyceae</taxon>
        <taxon>Porphyridiales</taxon>
        <taxon>Porphyridiaceae</taxon>
        <taxon>Porphyridium</taxon>
    </lineage>
</organism>
<dbReference type="OrthoDB" id="10453883at2759"/>
<protein>
    <submittedName>
        <fullName evidence="1">Uncharacterized protein</fullName>
    </submittedName>
</protein>
<keyword evidence="2" id="KW-1185">Reference proteome</keyword>
<comment type="caution">
    <text evidence="1">The sequence shown here is derived from an EMBL/GenBank/DDBJ whole genome shotgun (WGS) entry which is preliminary data.</text>
</comment>
<sequence>MEACTGFVAAQPVRAVSAQKCKRCQILAPSENALIRSCSGLASSGRRLAAPSHRARSVGLRRARVITAVGGSSAFYPKFSAFHPELLIKDFTLQRAIQTLLVYQTEMGNGTGARFLENFAGQKGVGKYHGFRGMKIPWNEYLESMLKAEVTELVIRKPMRRQGSPGNPYIEQKYFEYTEEVNPAKVARLLMDVRAQTSKECAEDLKVIPRENELLRQQYLVEFHKQSKDELQKVFTHDFDPLPHDAMRSSTADLLDRMTTYCAVKQYMKTGENDAHRKWLAKFLEKEGAYFLDDAVPRFRVARDFVWKMMLEPPIMSCKPGEEEPCFTEPLGLSKEIMRLRAEIASLWTSILEEQIEQDHADLSRKVLQMNLEATENREKEAEA</sequence>
<dbReference type="AlphaFoldDB" id="A0A5J4YY84"/>
<name>A0A5J4YY84_PORPP</name>
<evidence type="ECO:0000313" key="2">
    <source>
        <dbReference type="Proteomes" id="UP000324585"/>
    </source>
</evidence>
<evidence type="ECO:0000313" key="1">
    <source>
        <dbReference type="EMBL" id="KAA8495437.1"/>
    </source>
</evidence>
<dbReference type="OMA" id="YSLCTQA"/>
<accession>A0A5J4YY84</accession>
<reference evidence="2" key="1">
    <citation type="journal article" date="2019" name="Nat. Commun.">
        <title>Expansion of phycobilisome linker gene families in mesophilic red algae.</title>
        <authorList>
            <person name="Lee J."/>
            <person name="Kim D."/>
            <person name="Bhattacharya D."/>
            <person name="Yoon H.S."/>
        </authorList>
    </citation>
    <scope>NUCLEOTIDE SEQUENCE [LARGE SCALE GENOMIC DNA]</scope>
    <source>
        <strain evidence="2">CCMP 1328</strain>
    </source>
</reference>
<dbReference type="Proteomes" id="UP000324585">
    <property type="component" value="Unassembled WGS sequence"/>
</dbReference>
<proteinExistence type="predicted"/>
<dbReference type="EMBL" id="VRMN01000003">
    <property type="protein sequence ID" value="KAA8495437.1"/>
    <property type="molecule type" value="Genomic_DNA"/>
</dbReference>